<gene>
    <name evidence="1" type="ORF">BJX67DRAFT_260776</name>
</gene>
<sequence>MAKFYEVVPEAKKIDEGARRKEPWMTTLEPLEQDKVEQIITMKNQQVFNTLGIGHPPSSMSVVCLKYRQVSRQSPLRCISWPQLSLCRPPAVRSVFFLRNVRDALEGLERRPFGNSSDFSPCRGRFDPKQIEYLYNPVIRHWFVRPKIRKTYCWAIPLTRLWDQLSW</sequence>
<dbReference type="GeneID" id="98141399"/>
<protein>
    <submittedName>
        <fullName evidence="1">Uncharacterized protein</fullName>
    </submittedName>
</protein>
<name>A0ABR4LG40_9EURO</name>
<reference evidence="1 2" key="1">
    <citation type="submission" date="2024-07" db="EMBL/GenBank/DDBJ databases">
        <title>Section-level genome sequencing and comparative genomics of Aspergillus sections Usti and Cavernicolus.</title>
        <authorList>
            <consortium name="Lawrence Berkeley National Laboratory"/>
            <person name="Nybo J.L."/>
            <person name="Vesth T.C."/>
            <person name="Theobald S."/>
            <person name="Frisvad J.C."/>
            <person name="Larsen T.O."/>
            <person name="Kjaerboelling I."/>
            <person name="Rothschild-Mancinelli K."/>
            <person name="Lyhne E.K."/>
            <person name="Kogle M.E."/>
            <person name="Barry K."/>
            <person name="Clum A."/>
            <person name="Na H."/>
            <person name="Ledsgaard L."/>
            <person name="Lin J."/>
            <person name="Lipzen A."/>
            <person name="Kuo A."/>
            <person name="Riley R."/>
            <person name="Mondo S."/>
            <person name="Labutti K."/>
            <person name="Haridas S."/>
            <person name="Pangalinan J."/>
            <person name="Salamov A.A."/>
            <person name="Simmons B.A."/>
            <person name="Magnuson J.K."/>
            <person name="Chen J."/>
            <person name="Drula E."/>
            <person name="Henrissat B."/>
            <person name="Wiebenga A."/>
            <person name="Lubbers R.J."/>
            <person name="Gomes A.C."/>
            <person name="Macurrencykelacurrency M.R."/>
            <person name="Stajich J."/>
            <person name="Grigoriev I.V."/>
            <person name="Mortensen U.H."/>
            <person name="De Vries R.P."/>
            <person name="Baker S.E."/>
            <person name="Andersen M.R."/>
        </authorList>
    </citation>
    <scope>NUCLEOTIDE SEQUENCE [LARGE SCALE GENOMIC DNA]</scope>
    <source>
        <strain evidence="1 2">CBS 449.75</strain>
    </source>
</reference>
<comment type="caution">
    <text evidence="1">The sequence shown here is derived from an EMBL/GenBank/DDBJ whole genome shotgun (WGS) entry which is preliminary data.</text>
</comment>
<evidence type="ECO:0000313" key="2">
    <source>
        <dbReference type="Proteomes" id="UP001610432"/>
    </source>
</evidence>
<evidence type="ECO:0000313" key="1">
    <source>
        <dbReference type="EMBL" id="KAL2863515.1"/>
    </source>
</evidence>
<dbReference type="RefSeq" id="XP_070882494.1">
    <property type="nucleotide sequence ID" value="XM_071026327.1"/>
</dbReference>
<accession>A0ABR4LG40</accession>
<dbReference type="Proteomes" id="UP001610432">
    <property type="component" value="Unassembled WGS sequence"/>
</dbReference>
<organism evidence="1 2">
    <name type="scientific">Aspergillus lucknowensis</name>
    <dbReference type="NCBI Taxonomy" id="176173"/>
    <lineage>
        <taxon>Eukaryota</taxon>
        <taxon>Fungi</taxon>
        <taxon>Dikarya</taxon>
        <taxon>Ascomycota</taxon>
        <taxon>Pezizomycotina</taxon>
        <taxon>Eurotiomycetes</taxon>
        <taxon>Eurotiomycetidae</taxon>
        <taxon>Eurotiales</taxon>
        <taxon>Aspergillaceae</taxon>
        <taxon>Aspergillus</taxon>
        <taxon>Aspergillus subgen. Nidulantes</taxon>
    </lineage>
</organism>
<proteinExistence type="predicted"/>
<dbReference type="EMBL" id="JBFXLQ010000051">
    <property type="protein sequence ID" value="KAL2863515.1"/>
    <property type="molecule type" value="Genomic_DNA"/>
</dbReference>
<keyword evidence="2" id="KW-1185">Reference proteome</keyword>